<sequence>MSSFEDTVHFFRHPQCDKKQPLPRVTLGAVNKDGMEISEAIKVGG</sequence>
<dbReference type="EnsemblFungi" id="FOXG_15888T0">
    <property type="protein sequence ID" value="FOXG_15888P0"/>
    <property type="gene ID" value="FOXG_15888"/>
</dbReference>
<accession>A0A0D2YHU2</accession>
<evidence type="ECO:0000313" key="1">
    <source>
        <dbReference type="EnsemblFungi" id="FOXG_15888P0"/>
    </source>
</evidence>
<evidence type="ECO:0000313" key="2">
    <source>
        <dbReference type="Proteomes" id="UP000002489"/>
    </source>
</evidence>
<reference evidence="1" key="2">
    <citation type="submission" date="2025-08" db="UniProtKB">
        <authorList>
            <consortium name="EnsemblFungi"/>
        </authorList>
    </citation>
    <scope>IDENTIFICATION</scope>
    <source>
        <strain evidence="1">4287 / CBS 123668 / FGSC 9935 / NRRL 34936</strain>
    </source>
</reference>
<organism evidence="1 2">
    <name type="scientific">Fusarium oxysporum (strain Fo5176)</name>
    <name type="common">Fusarium vascular wilt</name>
    <dbReference type="NCBI Taxonomy" id="660025"/>
    <lineage>
        <taxon>Eukaryota</taxon>
        <taxon>Fungi</taxon>
        <taxon>Dikarya</taxon>
        <taxon>Ascomycota</taxon>
        <taxon>Pezizomycotina</taxon>
        <taxon>Sordariomycetes</taxon>
        <taxon>Hypocreomycetidae</taxon>
        <taxon>Hypocreales</taxon>
        <taxon>Nectriaceae</taxon>
        <taxon>Fusarium</taxon>
        <taxon>Fusarium oxysporum species complex</taxon>
    </lineage>
</organism>
<dbReference type="AlphaFoldDB" id="A0A0D2YHU2"/>
<name>A0A0D2YHU2_FUSOF</name>
<dbReference type="Proteomes" id="UP000002489">
    <property type="component" value="Unassembled WGS sequence"/>
</dbReference>
<reference evidence="2" key="1">
    <citation type="journal article" date="2012" name="Mol. Plant Microbe Interact.">
        <title>A highly conserved effector in Fusarium oxysporum is required for full virulence on Arabidopsis.</title>
        <authorList>
            <person name="Thatcher L.F."/>
            <person name="Gardiner D.M."/>
            <person name="Kazan K."/>
            <person name="Manners J."/>
        </authorList>
    </citation>
    <scope>NUCLEOTIDE SEQUENCE [LARGE SCALE GENOMIC DNA]</scope>
    <source>
        <strain evidence="2">Fo5176</strain>
    </source>
</reference>
<proteinExistence type="predicted"/>
<protein>
    <submittedName>
        <fullName evidence="1">Uncharacterized protein</fullName>
    </submittedName>
</protein>